<gene>
    <name evidence="2" type="ORF">QR680_017105</name>
</gene>
<keyword evidence="1" id="KW-1133">Transmembrane helix</keyword>
<comment type="caution">
    <text evidence="2">The sequence shown here is derived from an EMBL/GenBank/DDBJ whole genome shotgun (WGS) entry which is preliminary data.</text>
</comment>
<proteinExistence type="predicted"/>
<evidence type="ECO:0000256" key="1">
    <source>
        <dbReference type="SAM" id="Phobius"/>
    </source>
</evidence>
<name>A0AA39HFH9_9BILA</name>
<dbReference type="Proteomes" id="UP001175271">
    <property type="component" value="Unassembled WGS sequence"/>
</dbReference>
<keyword evidence="3" id="KW-1185">Reference proteome</keyword>
<sequence>MIRSPEESPRLTHSLFAVATSPLAGSIPTSSGLYPIDLFVRSRRSIECLGDACVKVASVYPPVAADMSTEFLRTPPGLLYLIQLILGITAGFVAQFIWNNGSVYVSLIDGNIGMQTYVYFAVFVTSLATLAVIFMELNQNGSVDAFGKAKILIFHAICGVLLLIAACIESYIVSHWNWWRYPVVMILLWILTISHVAQIAILFFYK</sequence>
<reference evidence="2" key="1">
    <citation type="submission" date="2023-06" db="EMBL/GenBank/DDBJ databases">
        <title>Genomic analysis of the entomopathogenic nematode Steinernema hermaphroditum.</title>
        <authorList>
            <person name="Schwarz E.M."/>
            <person name="Heppert J.K."/>
            <person name="Baniya A."/>
            <person name="Schwartz H.T."/>
            <person name="Tan C.-H."/>
            <person name="Antoshechkin I."/>
            <person name="Sternberg P.W."/>
            <person name="Goodrich-Blair H."/>
            <person name="Dillman A.R."/>
        </authorList>
    </citation>
    <scope>NUCLEOTIDE SEQUENCE</scope>
    <source>
        <strain evidence="2">PS9179</strain>
        <tissue evidence="2">Whole animal</tissue>
    </source>
</reference>
<feature type="transmembrane region" description="Helical" evidence="1">
    <location>
        <begin position="149"/>
        <end position="173"/>
    </location>
</feature>
<keyword evidence="1" id="KW-0812">Transmembrane</keyword>
<organism evidence="2 3">
    <name type="scientific">Steinernema hermaphroditum</name>
    <dbReference type="NCBI Taxonomy" id="289476"/>
    <lineage>
        <taxon>Eukaryota</taxon>
        <taxon>Metazoa</taxon>
        <taxon>Ecdysozoa</taxon>
        <taxon>Nematoda</taxon>
        <taxon>Chromadorea</taxon>
        <taxon>Rhabditida</taxon>
        <taxon>Tylenchina</taxon>
        <taxon>Panagrolaimomorpha</taxon>
        <taxon>Strongyloidoidea</taxon>
        <taxon>Steinernematidae</taxon>
        <taxon>Steinernema</taxon>
    </lineage>
</organism>
<keyword evidence="1" id="KW-0472">Membrane</keyword>
<evidence type="ECO:0000313" key="3">
    <source>
        <dbReference type="Proteomes" id="UP001175271"/>
    </source>
</evidence>
<accession>A0AA39HFH9</accession>
<evidence type="ECO:0000313" key="2">
    <source>
        <dbReference type="EMBL" id="KAK0403749.1"/>
    </source>
</evidence>
<dbReference type="EMBL" id="JAUCMV010000004">
    <property type="protein sequence ID" value="KAK0403749.1"/>
    <property type="molecule type" value="Genomic_DNA"/>
</dbReference>
<dbReference type="AlphaFoldDB" id="A0AA39HFH9"/>
<feature type="transmembrane region" description="Helical" evidence="1">
    <location>
        <begin position="77"/>
        <end position="97"/>
    </location>
</feature>
<feature type="transmembrane region" description="Helical" evidence="1">
    <location>
        <begin position="117"/>
        <end position="137"/>
    </location>
</feature>
<protein>
    <submittedName>
        <fullName evidence="2">Uncharacterized protein</fullName>
    </submittedName>
</protein>
<feature type="transmembrane region" description="Helical" evidence="1">
    <location>
        <begin position="179"/>
        <end position="205"/>
    </location>
</feature>